<name>A0A6A5C0X6_NAEFO</name>
<comment type="caution">
    <text evidence="5">The sequence shown here is derived from an EMBL/GenBank/DDBJ whole genome shotgun (WGS) entry which is preliminary data.</text>
</comment>
<sequence>MSTSQQQHPPHASEEHSNTPASSPRSSTPRHDESNKEWQRMISGEMYNAMDDFLVQARRKCRLEFLFPFNNLSEQQQDPPKFRESLMKQFMGHHGENSYIEPPFRCDYGSNIYYGKNFYANFNCCMLDVCEIRIGDYVMFGPNVQIYTATHPTDPFERTQSGLEYGKPITIGDYVWLGGGVIVNPGVTIGEGSTIGSGSVVTRDIPPYVVAAGNPCRVIKYLERPSTQAESRQQHDQHHDE</sequence>
<dbReference type="OrthoDB" id="25818at2759"/>
<dbReference type="PANTHER" id="PTHR23416:SF23">
    <property type="entry name" value="ACETYLTRANSFERASE C18B11.09C-RELATED"/>
    <property type="match status" value="1"/>
</dbReference>
<dbReference type="GO" id="GO:0016407">
    <property type="term" value="F:acetyltransferase activity"/>
    <property type="evidence" value="ECO:0007669"/>
    <property type="project" value="InterPro"/>
</dbReference>
<dbReference type="Proteomes" id="UP000444721">
    <property type="component" value="Unassembled WGS sequence"/>
</dbReference>
<gene>
    <name evidence="5" type="ORF">FDP41_013448</name>
</gene>
<proteinExistence type="inferred from homology"/>
<keyword evidence="2" id="KW-0808">Transferase</keyword>
<dbReference type="VEuPathDB" id="AmoebaDB:NF0079840"/>
<feature type="compositionally biased region" description="Low complexity" evidence="3">
    <location>
        <begin position="18"/>
        <end position="27"/>
    </location>
</feature>
<protein>
    <recommendedName>
        <fullName evidence="4">Maltose/galactoside acetyltransferase domain-containing protein</fullName>
    </recommendedName>
</protein>
<keyword evidence="6" id="KW-1185">Reference proteome</keyword>
<dbReference type="Pfam" id="PF00132">
    <property type="entry name" value="Hexapep"/>
    <property type="match status" value="1"/>
</dbReference>
<feature type="domain" description="Maltose/galactoside acetyltransferase" evidence="4">
    <location>
        <begin position="38"/>
        <end position="96"/>
    </location>
</feature>
<dbReference type="AlphaFoldDB" id="A0A6A5C0X6"/>
<dbReference type="PROSITE" id="PS00101">
    <property type="entry name" value="HEXAPEP_TRANSFERASES"/>
    <property type="match status" value="1"/>
</dbReference>
<dbReference type="Gene3D" id="2.160.10.10">
    <property type="entry name" value="Hexapeptide repeat proteins"/>
    <property type="match status" value="1"/>
</dbReference>
<evidence type="ECO:0000313" key="5">
    <source>
        <dbReference type="EMBL" id="KAF0980234.1"/>
    </source>
</evidence>
<evidence type="ECO:0000259" key="4">
    <source>
        <dbReference type="SMART" id="SM01266"/>
    </source>
</evidence>
<comment type="similarity">
    <text evidence="1">Belongs to the transferase hexapeptide repeat family.</text>
</comment>
<dbReference type="VEuPathDB" id="AmoebaDB:FDP41_013448"/>
<dbReference type="EMBL" id="VFQX01000019">
    <property type="protein sequence ID" value="KAF0980234.1"/>
    <property type="molecule type" value="Genomic_DNA"/>
</dbReference>
<dbReference type="GO" id="GO:0008374">
    <property type="term" value="F:O-acyltransferase activity"/>
    <property type="evidence" value="ECO:0007669"/>
    <property type="project" value="TreeGrafter"/>
</dbReference>
<evidence type="ECO:0000313" key="6">
    <source>
        <dbReference type="Proteomes" id="UP000444721"/>
    </source>
</evidence>
<dbReference type="OMA" id="PFRNMPD"/>
<dbReference type="InterPro" id="IPR051159">
    <property type="entry name" value="Hexapeptide_acetyltransf"/>
</dbReference>
<dbReference type="RefSeq" id="XP_044564947.1">
    <property type="nucleotide sequence ID" value="XM_044704079.1"/>
</dbReference>
<evidence type="ECO:0000256" key="3">
    <source>
        <dbReference type="SAM" id="MobiDB-lite"/>
    </source>
</evidence>
<feature type="region of interest" description="Disordered" evidence="3">
    <location>
        <begin position="1"/>
        <end position="36"/>
    </location>
</feature>
<dbReference type="SUPFAM" id="SSF51161">
    <property type="entry name" value="Trimeric LpxA-like enzymes"/>
    <property type="match status" value="1"/>
</dbReference>
<dbReference type="CDD" id="cd03357">
    <property type="entry name" value="LbH_MAT_GAT"/>
    <property type="match status" value="1"/>
</dbReference>
<evidence type="ECO:0000256" key="2">
    <source>
        <dbReference type="ARBA" id="ARBA00022679"/>
    </source>
</evidence>
<dbReference type="GeneID" id="68120663"/>
<dbReference type="FunFam" id="2.160.10.10:FF:000008">
    <property type="entry name" value="Maltose O-acetyltransferase"/>
    <property type="match status" value="1"/>
</dbReference>
<dbReference type="SMART" id="SM01266">
    <property type="entry name" value="Mac"/>
    <property type="match status" value="1"/>
</dbReference>
<dbReference type="PANTHER" id="PTHR23416">
    <property type="entry name" value="SIALIC ACID SYNTHASE-RELATED"/>
    <property type="match status" value="1"/>
</dbReference>
<dbReference type="InterPro" id="IPR011004">
    <property type="entry name" value="Trimer_LpxA-like_sf"/>
</dbReference>
<dbReference type="InterPro" id="IPR024688">
    <property type="entry name" value="Mac_dom"/>
</dbReference>
<organism evidence="5 6">
    <name type="scientific">Naegleria fowleri</name>
    <name type="common">Brain eating amoeba</name>
    <dbReference type="NCBI Taxonomy" id="5763"/>
    <lineage>
        <taxon>Eukaryota</taxon>
        <taxon>Discoba</taxon>
        <taxon>Heterolobosea</taxon>
        <taxon>Tetramitia</taxon>
        <taxon>Eutetramitia</taxon>
        <taxon>Vahlkampfiidae</taxon>
        <taxon>Naegleria</taxon>
    </lineage>
</organism>
<dbReference type="Pfam" id="PF12464">
    <property type="entry name" value="Mac"/>
    <property type="match status" value="1"/>
</dbReference>
<evidence type="ECO:0000256" key="1">
    <source>
        <dbReference type="ARBA" id="ARBA00007274"/>
    </source>
</evidence>
<dbReference type="InterPro" id="IPR001451">
    <property type="entry name" value="Hexapep"/>
</dbReference>
<dbReference type="InterPro" id="IPR018357">
    <property type="entry name" value="Hexapep_transf_CS"/>
</dbReference>
<reference evidence="5 6" key="1">
    <citation type="journal article" date="2019" name="Sci. Rep.">
        <title>Nanopore sequencing improves the draft genome of the human pathogenic amoeba Naegleria fowleri.</title>
        <authorList>
            <person name="Liechti N."/>
            <person name="Schurch N."/>
            <person name="Bruggmann R."/>
            <person name="Wittwer M."/>
        </authorList>
    </citation>
    <scope>NUCLEOTIDE SEQUENCE [LARGE SCALE GENOMIC DNA]</scope>
    <source>
        <strain evidence="5 6">ATCC 30894</strain>
    </source>
</reference>
<accession>A0A6A5C0X6</accession>